<dbReference type="PANTHER" id="PTHR30461:SF2">
    <property type="entry name" value="SERINE RECOMBINASE PINE-RELATED"/>
    <property type="match status" value="1"/>
</dbReference>
<accession>W6N4I5</accession>
<evidence type="ECO:0000256" key="4">
    <source>
        <dbReference type="ARBA" id="ARBA00023172"/>
    </source>
</evidence>
<keyword evidence="4" id="KW-0233">DNA recombination</keyword>
<keyword evidence="2" id="KW-0229">DNA integration</keyword>
<evidence type="ECO:0000313" key="9">
    <source>
        <dbReference type="Proteomes" id="UP000019482"/>
    </source>
</evidence>
<evidence type="ECO:0000256" key="3">
    <source>
        <dbReference type="ARBA" id="ARBA00023125"/>
    </source>
</evidence>
<dbReference type="PROSITE" id="PS00398">
    <property type="entry name" value="RECOMBINASES_2"/>
    <property type="match status" value="1"/>
</dbReference>
<dbReference type="Proteomes" id="UP000019482">
    <property type="component" value="Unassembled WGS sequence"/>
</dbReference>
<dbReference type="Pfam" id="PF00239">
    <property type="entry name" value="Resolvase"/>
    <property type="match status" value="1"/>
</dbReference>
<evidence type="ECO:0000256" key="2">
    <source>
        <dbReference type="ARBA" id="ARBA00022908"/>
    </source>
</evidence>
<dbReference type="InterPro" id="IPR050639">
    <property type="entry name" value="SSR_resolvase"/>
</dbReference>
<dbReference type="SMART" id="SM00857">
    <property type="entry name" value="Resolvase"/>
    <property type="match status" value="1"/>
</dbReference>
<feature type="domain" description="Resolvase/invertase-type recombinase catalytic" evidence="7">
    <location>
        <begin position="1"/>
        <end position="137"/>
    </location>
</feature>
<dbReference type="InterPro" id="IPR006119">
    <property type="entry name" value="Resolv_N"/>
</dbReference>
<dbReference type="OrthoDB" id="9797501at2"/>
<keyword evidence="9" id="KW-1185">Reference proteome</keyword>
<gene>
    <name evidence="8" type="ORF">CTDIVETGP_1161</name>
</gene>
<dbReference type="SUPFAM" id="SSF53041">
    <property type="entry name" value="Resolvase-like"/>
    <property type="match status" value="1"/>
</dbReference>
<dbReference type="PROSITE" id="PS00397">
    <property type="entry name" value="RECOMBINASES_1"/>
    <property type="match status" value="1"/>
</dbReference>
<proteinExistence type="inferred from homology"/>
<keyword evidence="3" id="KW-0238">DNA-binding</keyword>
<comment type="similarity">
    <text evidence="1">Belongs to the site-specific recombinase resolvase family.</text>
</comment>
<evidence type="ECO:0000256" key="6">
    <source>
        <dbReference type="PROSITE-ProRule" id="PRU10137"/>
    </source>
</evidence>
<dbReference type="InterPro" id="IPR036162">
    <property type="entry name" value="Resolvase-like_N_sf"/>
</dbReference>
<dbReference type="GO" id="GO:0003677">
    <property type="term" value="F:DNA binding"/>
    <property type="evidence" value="ECO:0007669"/>
    <property type="project" value="UniProtKB-KW"/>
</dbReference>
<dbReference type="Pfam" id="PF02796">
    <property type="entry name" value="HTH_7"/>
    <property type="match status" value="1"/>
</dbReference>
<evidence type="ECO:0000313" key="8">
    <source>
        <dbReference type="EMBL" id="CDL91091.1"/>
    </source>
</evidence>
<dbReference type="PANTHER" id="PTHR30461">
    <property type="entry name" value="DNA-INVERTASE FROM LAMBDOID PROPHAGE"/>
    <property type="match status" value="1"/>
</dbReference>
<dbReference type="InterPro" id="IPR006120">
    <property type="entry name" value="Resolvase_HTH_dom"/>
</dbReference>
<name>W6N4I5_CLOTY</name>
<dbReference type="GO" id="GO:0000150">
    <property type="term" value="F:DNA strand exchange activity"/>
    <property type="evidence" value="ECO:0007669"/>
    <property type="project" value="InterPro"/>
</dbReference>
<dbReference type="Gene3D" id="3.40.50.1390">
    <property type="entry name" value="Resolvase, N-terminal catalytic domain"/>
    <property type="match status" value="1"/>
</dbReference>
<dbReference type="EMBL" id="CBXI010000018">
    <property type="protein sequence ID" value="CDL91091.1"/>
    <property type="molecule type" value="Genomic_DNA"/>
</dbReference>
<dbReference type="PROSITE" id="PS51736">
    <property type="entry name" value="RECOMBINASES_3"/>
    <property type="match status" value="1"/>
</dbReference>
<feature type="active site" description="O-(5'-phospho-DNA)-serine intermediate" evidence="5 6">
    <location>
        <position position="9"/>
    </location>
</feature>
<dbReference type="AlphaFoldDB" id="W6N4I5"/>
<protein>
    <submittedName>
        <fullName evidence="8">Transposon Tn917 resolvase</fullName>
    </submittedName>
</protein>
<reference evidence="8 9" key="1">
    <citation type="journal article" date="2015" name="Genome Announc.">
        <title>Draft Genome Sequence of Clostridium tyrobutyricum Strain DIVETGP, Isolated from Cow's Milk for Grana Padano Production.</title>
        <authorList>
            <person name="Soggiu A."/>
            <person name="Piras C."/>
            <person name="Gaiarsa S."/>
            <person name="Sassera D."/>
            <person name="Roncada P."/>
            <person name="Bendixen E."/>
            <person name="Brasca M."/>
            <person name="Bonizzi L."/>
        </authorList>
    </citation>
    <scope>NUCLEOTIDE SEQUENCE [LARGE SCALE GENOMIC DNA]</scope>
    <source>
        <strain evidence="8 9">DIVETGP</strain>
    </source>
</reference>
<dbReference type="CDD" id="cd03768">
    <property type="entry name" value="SR_ResInv"/>
    <property type="match status" value="1"/>
</dbReference>
<evidence type="ECO:0000256" key="5">
    <source>
        <dbReference type="PIRSR" id="PIRSR606118-50"/>
    </source>
</evidence>
<dbReference type="GO" id="GO:0015074">
    <property type="term" value="P:DNA integration"/>
    <property type="evidence" value="ECO:0007669"/>
    <property type="project" value="UniProtKB-KW"/>
</dbReference>
<dbReference type="RefSeq" id="WP_017896019.1">
    <property type="nucleotide sequence ID" value="NZ_CBXI010000018.1"/>
</dbReference>
<dbReference type="GeneID" id="29421007"/>
<sequence>MLIGYARVSSEGQNLDRQIDALTVAGIDKRNIYKEKVTGTKTNRPELHKMLNELQHGDIIIISELTRLSRSTKDLFKLVEIINGHGANIKSLKENWIDTTTPQGKLLFTIFAGISQFERDLISQRTKEGLVSARARGRKGGRPFKDEKDVALALKMYDSKEYSTAEIATATGVSRTSLYRYIKNRK</sequence>
<evidence type="ECO:0000259" key="7">
    <source>
        <dbReference type="PROSITE" id="PS51736"/>
    </source>
</evidence>
<dbReference type="InterPro" id="IPR006118">
    <property type="entry name" value="Recombinase_CS"/>
</dbReference>
<evidence type="ECO:0000256" key="1">
    <source>
        <dbReference type="ARBA" id="ARBA00009913"/>
    </source>
</evidence>
<comment type="caution">
    <text evidence="8">The sequence shown here is derived from an EMBL/GenBank/DDBJ whole genome shotgun (WGS) entry which is preliminary data.</text>
</comment>
<organism evidence="8 9">
    <name type="scientific">Clostridium tyrobutyricum DIVETGP</name>
    <dbReference type="NCBI Taxonomy" id="1408889"/>
    <lineage>
        <taxon>Bacteria</taxon>
        <taxon>Bacillati</taxon>
        <taxon>Bacillota</taxon>
        <taxon>Clostridia</taxon>
        <taxon>Eubacteriales</taxon>
        <taxon>Clostridiaceae</taxon>
        <taxon>Clostridium</taxon>
    </lineage>
</organism>